<evidence type="ECO:0000256" key="2">
    <source>
        <dbReference type="SAM" id="MobiDB-lite"/>
    </source>
</evidence>
<dbReference type="InterPro" id="IPR003130">
    <property type="entry name" value="GED"/>
</dbReference>
<accession>A0A3P9H9I7</accession>
<organism evidence="5 6">
    <name type="scientific">Oryzias latipes</name>
    <name type="common">Japanese rice fish</name>
    <name type="synonym">Japanese killifish</name>
    <dbReference type="NCBI Taxonomy" id="8090"/>
    <lineage>
        <taxon>Eukaryota</taxon>
        <taxon>Metazoa</taxon>
        <taxon>Chordata</taxon>
        <taxon>Craniata</taxon>
        <taxon>Vertebrata</taxon>
        <taxon>Euteleostomi</taxon>
        <taxon>Actinopterygii</taxon>
        <taxon>Neopterygii</taxon>
        <taxon>Teleostei</taxon>
        <taxon>Neoteleostei</taxon>
        <taxon>Acanthomorphata</taxon>
        <taxon>Ovalentaria</taxon>
        <taxon>Atherinomorphae</taxon>
        <taxon>Beloniformes</taxon>
        <taxon>Adrianichthyidae</taxon>
        <taxon>Oryziinae</taxon>
        <taxon>Oryzias</taxon>
    </lineage>
</organism>
<proteinExistence type="predicted"/>
<dbReference type="InterPro" id="IPR000375">
    <property type="entry name" value="Dynamin_stalk"/>
</dbReference>
<reference evidence="5" key="4">
    <citation type="submission" date="2025-09" db="UniProtKB">
        <authorList>
            <consortium name="Ensembl"/>
        </authorList>
    </citation>
    <scope>IDENTIFICATION</scope>
    <source>
        <strain evidence="5">HSOK</strain>
    </source>
</reference>
<dbReference type="PROSITE" id="PS51388">
    <property type="entry name" value="GED"/>
    <property type="match status" value="1"/>
</dbReference>
<feature type="domain" description="PH" evidence="3">
    <location>
        <begin position="71"/>
        <end position="175"/>
    </location>
</feature>
<name>A0A3P9H9I7_ORYLA</name>
<dbReference type="GO" id="GO:0005525">
    <property type="term" value="F:GTP binding"/>
    <property type="evidence" value="ECO:0007669"/>
    <property type="project" value="UniProtKB-KW"/>
</dbReference>
<dbReference type="CDD" id="cd01256">
    <property type="entry name" value="PH_dynamin"/>
    <property type="match status" value="1"/>
</dbReference>
<dbReference type="GO" id="GO:0006897">
    <property type="term" value="P:endocytosis"/>
    <property type="evidence" value="ECO:0007669"/>
    <property type="project" value="UniProtKB-KW"/>
</dbReference>
<dbReference type="SMART" id="SM00233">
    <property type="entry name" value="PH"/>
    <property type="match status" value="1"/>
</dbReference>
<dbReference type="PANTHER" id="PTHR11566">
    <property type="entry name" value="DYNAMIN"/>
    <property type="match status" value="1"/>
</dbReference>
<dbReference type="InterPro" id="IPR011993">
    <property type="entry name" value="PH-like_dom_sf"/>
</dbReference>
<evidence type="ECO:0000313" key="5">
    <source>
        <dbReference type="Ensembl" id="ENSORLP00015004228.1"/>
    </source>
</evidence>
<sequence length="330" mass="37819">MIPAFETVVKKKISRLKEPCLQFVDMVSQELMTTARQCTSQLNSFPKLRERTENIITIYCLLHIPLLAYMNTKHDDFIMNIGIMRGGARKYWFVLSAESLSWFKDEKETEKKFMLPLDNLRLKDVEKSFMSSKCAFAIFSTETRTVYKDYQSLELACNSQAELDSWKASLLRAGVFPENENGHKDLTDPQLERQVETLFSLVDSYMNIIYKTIKDLMPKTIMHLLINSVKEFIRSELLVQLCAQGDCAVLMDKSPEQSQRWQEVQPKQAALQEALRIIAEIDTFMRAPPPSAPGDSSWMPTTPRRSKVNPETQEVVLHIPTGGVPLPSFP</sequence>
<reference evidence="5" key="3">
    <citation type="submission" date="2025-08" db="UniProtKB">
        <authorList>
            <consortium name="Ensembl"/>
        </authorList>
    </citation>
    <scope>IDENTIFICATION</scope>
    <source>
        <strain evidence="5">HSOK</strain>
    </source>
</reference>
<evidence type="ECO:0000259" key="3">
    <source>
        <dbReference type="PROSITE" id="PS50003"/>
    </source>
</evidence>
<dbReference type="PANTHER" id="PTHR11566:SF54">
    <property type="entry name" value="DYNAMIN-3"/>
    <property type="match status" value="1"/>
</dbReference>
<dbReference type="PROSITE" id="PS50003">
    <property type="entry name" value="PH_DOMAIN"/>
    <property type="match status" value="1"/>
</dbReference>
<dbReference type="AlphaFoldDB" id="A0A3P9H9I7"/>
<dbReference type="SUPFAM" id="SSF50729">
    <property type="entry name" value="PH domain-like"/>
    <property type="match status" value="1"/>
</dbReference>
<dbReference type="Pfam" id="PF01031">
    <property type="entry name" value="Dynamin_M"/>
    <property type="match status" value="1"/>
</dbReference>
<dbReference type="Gene3D" id="2.30.29.30">
    <property type="entry name" value="Pleckstrin-homology domain (PH domain)/Phosphotyrosine-binding domain (PTB)"/>
    <property type="match status" value="1"/>
</dbReference>
<protein>
    <submittedName>
        <fullName evidence="5">Uncharacterized protein</fullName>
    </submittedName>
</protein>
<feature type="region of interest" description="Disordered" evidence="2">
    <location>
        <begin position="289"/>
        <end position="311"/>
    </location>
</feature>
<keyword evidence="1" id="KW-0254">Endocytosis</keyword>
<reference evidence="5 6" key="2">
    <citation type="submission" date="2017-04" db="EMBL/GenBank/DDBJ databases">
        <title>CpG methylation of centromeres and impact of large insertions on vertebrate speciation.</title>
        <authorList>
            <person name="Ichikawa K."/>
            <person name="Yoshimura J."/>
            <person name="Morishita S."/>
        </authorList>
    </citation>
    <scope>NUCLEOTIDE SEQUENCE</scope>
    <source>
        <strain evidence="5 6">HSOK</strain>
    </source>
</reference>
<evidence type="ECO:0000259" key="4">
    <source>
        <dbReference type="PROSITE" id="PS51388"/>
    </source>
</evidence>
<feature type="domain" description="GED" evidence="4">
    <location>
        <begin position="195"/>
        <end position="286"/>
    </location>
</feature>
<dbReference type="Gene3D" id="1.20.120.1240">
    <property type="entry name" value="Dynamin, middle domain"/>
    <property type="match status" value="2"/>
</dbReference>
<dbReference type="Pfam" id="PF00169">
    <property type="entry name" value="PH"/>
    <property type="match status" value="1"/>
</dbReference>
<dbReference type="SMART" id="SM00302">
    <property type="entry name" value="GED"/>
    <property type="match status" value="1"/>
</dbReference>
<evidence type="ECO:0000313" key="6">
    <source>
        <dbReference type="Proteomes" id="UP000265200"/>
    </source>
</evidence>
<dbReference type="InterPro" id="IPR001849">
    <property type="entry name" value="PH_domain"/>
</dbReference>
<dbReference type="InterPro" id="IPR020850">
    <property type="entry name" value="GED_dom"/>
</dbReference>
<dbReference type="Pfam" id="PF02212">
    <property type="entry name" value="GED"/>
    <property type="match status" value="1"/>
</dbReference>
<dbReference type="InterPro" id="IPR022812">
    <property type="entry name" value="Dynamin"/>
</dbReference>
<evidence type="ECO:0000256" key="1">
    <source>
        <dbReference type="ARBA" id="ARBA00022583"/>
    </source>
</evidence>
<dbReference type="GO" id="GO:0003924">
    <property type="term" value="F:GTPase activity"/>
    <property type="evidence" value="ECO:0007669"/>
    <property type="project" value="InterPro"/>
</dbReference>
<dbReference type="Proteomes" id="UP000265200">
    <property type="component" value="Chromosome 4"/>
</dbReference>
<reference key="1">
    <citation type="journal article" date="2007" name="Nature">
        <title>The medaka draft genome and insights into vertebrate genome evolution.</title>
        <authorList>
            <person name="Kasahara M."/>
            <person name="Naruse K."/>
            <person name="Sasaki S."/>
            <person name="Nakatani Y."/>
            <person name="Qu W."/>
            <person name="Ahsan B."/>
            <person name="Yamada T."/>
            <person name="Nagayasu Y."/>
            <person name="Doi K."/>
            <person name="Kasai Y."/>
            <person name="Jindo T."/>
            <person name="Kobayashi D."/>
            <person name="Shimada A."/>
            <person name="Toyoda A."/>
            <person name="Kuroki Y."/>
            <person name="Fujiyama A."/>
            <person name="Sasaki T."/>
            <person name="Shimizu A."/>
            <person name="Asakawa S."/>
            <person name="Shimizu N."/>
            <person name="Hashimoto S."/>
            <person name="Yang J."/>
            <person name="Lee Y."/>
            <person name="Matsushima K."/>
            <person name="Sugano S."/>
            <person name="Sakaizumi M."/>
            <person name="Narita T."/>
            <person name="Ohishi K."/>
            <person name="Haga S."/>
            <person name="Ohta F."/>
            <person name="Nomoto H."/>
            <person name="Nogata K."/>
            <person name="Morishita T."/>
            <person name="Endo T."/>
            <person name="Shin-I T."/>
            <person name="Takeda H."/>
            <person name="Morishita S."/>
            <person name="Kohara Y."/>
        </authorList>
    </citation>
    <scope>NUCLEOTIDE SEQUENCE [LARGE SCALE GENOMIC DNA]</scope>
    <source>
        <strain>Hd-rR</strain>
    </source>
</reference>
<dbReference type="Ensembl" id="ENSORLT00015007941.1">
    <property type="protein sequence ID" value="ENSORLP00015004228.1"/>
    <property type="gene ID" value="ENSORLG00015005042.1"/>
</dbReference>